<sequence>MIVGPHDAFNESIGTNLSIIRRRLKVEQSEVGEVFKSKVSMLYIDRQSVSPPRILAVFGYLYARP</sequence>
<dbReference type="Proteomes" id="UP001292216">
    <property type="component" value="Unassembled WGS sequence"/>
</dbReference>
<accession>A0ABU5PF06</accession>
<name>A0ABU5PF06_9BACL</name>
<dbReference type="RefSeq" id="WP_323075914.1">
    <property type="nucleotide sequence ID" value="NZ_CBCSKM010000007.1"/>
</dbReference>
<dbReference type="EMBL" id="JAYERP010000001">
    <property type="protein sequence ID" value="MEA3568520.1"/>
    <property type="molecule type" value="Genomic_DNA"/>
</dbReference>
<dbReference type="InterPro" id="IPR004995">
    <property type="entry name" value="Spore_Ger"/>
</dbReference>
<keyword evidence="1" id="KW-0472">Membrane</keyword>
<gene>
    <name evidence="2" type="ORF">U9M73_00710</name>
</gene>
<evidence type="ECO:0000313" key="2">
    <source>
        <dbReference type="EMBL" id="MEA3568520.1"/>
    </source>
</evidence>
<reference evidence="2 3" key="1">
    <citation type="submission" date="2023-12" db="EMBL/GenBank/DDBJ databases">
        <title>Whole genome sequencing of Paenibacillus phoenicis isolated from the Phoenix Mars Lander spacecraft assembly facility.</title>
        <authorList>
            <person name="Garcia A."/>
            <person name="Venkateswaran K."/>
        </authorList>
    </citation>
    <scope>NUCLEOTIDE SEQUENCE [LARGE SCALE GENOMIC DNA]</scope>
    <source>
        <strain evidence="2 3">3PO2SA</strain>
    </source>
</reference>
<evidence type="ECO:0000313" key="3">
    <source>
        <dbReference type="Proteomes" id="UP001292216"/>
    </source>
</evidence>
<comment type="caution">
    <text evidence="2">The sequence shown here is derived from an EMBL/GenBank/DDBJ whole genome shotgun (WGS) entry which is preliminary data.</text>
</comment>
<dbReference type="Pfam" id="PF03323">
    <property type="entry name" value="GerA"/>
    <property type="match status" value="1"/>
</dbReference>
<proteinExistence type="predicted"/>
<organism evidence="2 3">
    <name type="scientific">Paenibacillus phoenicis</name>
    <dbReference type="NCBI Taxonomy" id="554117"/>
    <lineage>
        <taxon>Bacteria</taxon>
        <taxon>Bacillati</taxon>
        <taxon>Bacillota</taxon>
        <taxon>Bacilli</taxon>
        <taxon>Bacillales</taxon>
        <taxon>Paenibacillaceae</taxon>
        <taxon>Paenibacillus</taxon>
    </lineage>
</organism>
<protein>
    <submittedName>
        <fullName evidence="2">Spore germination protein</fullName>
    </submittedName>
</protein>
<keyword evidence="3" id="KW-1185">Reference proteome</keyword>
<evidence type="ECO:0000256" key="1">
    <source>
        <dbReference type="ARBA" id="ARBA00023136"/>
    </source>
</evidence>